<dbReference type="EMBL" id="MNPL01002438">
    <property type="protein sequence ID" value="OQR78267.1"/>
    <property type="molecule type" value="Genomic_DNA"/>
</dbReference>
<proteinExistence type="predicted"/>
<protein>
    <submittedName>
        <fullName evidence="2">Uncharacterized protein</fullName>
    </submittedName>
</protein>
<evidence type="ECO:0000256" key="1">
    <source>
        <dbReference type="SAM" id="MobiDB-lite"/>
    </source>
</evidence>
<dbReference type="AlphaFoldDB" id="A0A1V9XXM2"/>
<evidence type="ECO:0000313" key="2">
    <source>
        <dbReference type="EMBL" id="OQR78267.1"/>
    </source>
</evidence>
<dbReference type="Proteomes" id="UP000192247">
    <property type="component" value="Unassembled WGS sequence"/>
</dbReference>
<reference evidence="2 3" key="1">
    <citation type="journal article" date="2017" name="Gigascience">
        <title>Draft genome of the honey bee ectoparasitic mite, Tropilaelaps mercedesae, is shaped by the parasitic life history.</title>
        <authorList>
            <person name="Dong X."/>
            <person name="Armstrong S.D."/>
            <person name="Xia D."/>
            <person name="Makepeace B.L."/>
            <person name="Darby A.C."/>
            <person name="Kadowaki T."/>
        </authorList>
    </citation>
    <scope>NUCLEOTIDE SEQUENCE [LARGE SCALE GENOMIC DNA]</scope>
    <source>
        <strain evidence="2">Wuxi-XJTLU</strain>
    </source>
</reference>
<organism evidence="2 3">
    <name type="scientific">Tropilaelaps mercedesae</name>
    <dbReference type="NCBI Taxonomy" id="418985"/>
    <lineage>
        <taxon>Eukaryota</taxon>
        <taxon>Metazoa</taxon>
        <taxon>Ecdysozoa</taxon>
        <taxon>Arthropoda</taxon>
        <taxon>Chelicerata</taxon>
        <taxon>Arachnida</taxon>
        <taxon>Acari</taxon>
        <taxon>Parasitiformes</taxon>
        <taxon>Mesostigmata</taxon>
        <taxon>Gamasina</taxon>
        <taxon>Dermanyssoidea</taxon>
        <taxon>Laelapidae</taxon>
        <taxon>Tropilaelaps</taxon>
    </lineage>
</organism>
<name>A0A1V9XXM2_9ACAR</name>
<accession>A0A1V9XXM2</accession>
<evidence type="ECO:0000313" key="3">
    <source>
        <dbReference type="Proteomes" id="UP000192247"/>
    </source>
</evidence>
<dbReference type="InParanoid" id="A0A1V9XXM2"/>
<sequence>MGAYHPTSQLSSARAWNSAEREGPLAPSSARESSYVLKTASLLVASLHGIL</sequence>
<comment type="caution">
    <text evidence="2">The sequence shown here is derived from an EMBL/GenBank/DDBJ whole genome shotgun (WGS) entry which is preliminary data.</text>
</comment>
<gene>
    <name evidence="2" type="ORF">BIW11_02763</name>
</gene>
<feature type="region of interest" description="Disordered" evidence="1">
    <location>
        <begin position="1"/>
        <end position="32"/>
    </location>
</feature>
<feature type="compositionally biased region" description="Polar residues" evidence="1">
    <location>
        <begin position="1"/>
        <end position="15"/>
    </location>
</feature>
<keyword evidence="3" id="KW-1185">Reference proteome</keyword>